<dbReference type="CDD" id="cd09603">
    <property type="entry name" value="M1_APN_like"/>
    <property type="match status" value="1"/>
</dbReference>
<accession>A0ABV8DWS3</accession>
<evidence type="ECO:0000256" key="13">
    <source>
        <dbReference type="SAM" id="SignalP"/>
    </source>
</evidence>
<feature type="domain" description="Peptidase M1 membrane alanine aminopeptidase" evidence="14">
    <location>
        <begin position="305"/>
        <end position="446"/>
    </location>
</feature>
<sequence length="465" mass="51398">MRSMGAALLVAMLCVLVTAGPAVAQPDPFAGAPGLGDPYYPLDGNGGYDAVHYEVELGYDPPSRALDGTTTIDATATQPLRAFHLDYTGPPVRMVTVNGLPAAFRSQDEQELVVTPLLPLLPGLPFRVMVDYGGPMPDTEGEGWTYAPGGGAFAAGEPHSARTWYPLNDTPLDKATFTLRATVPAEWQVMGNGVRTRDEVIDGQRHVDWESRHPTIGYLTTVAIDRFEFLEQTASDGTPILSGFAPGALRHRELEQRLPEILDFSAELFGPYPFEAVGGIYLDTELPFSLETQTRPTYAEWVDLNTVVHEIAHQWWGDSVSIRSWADICLNECFASYTADYLWPERVDGTDVDAEYRDTVQRFRDEPRFWQIPLGNPGAGDEFTSVYYRGPLFLHALRRTVGDEVFFGALRDFPSAYAGGNASMADWRTFVQRRTQLPLDGFFDAWLGGETPPPDEYLFPGGLRG</sequence>
<evidence type="ECO:0000256" key="7">
    <source>
        <dbReference type="ARBA" id="ARBA00022723"/>
    </source>
</evidence>
<dbReference type="GO" id="GO:0004177">
    <property type="term" value="F:aminopeptidase activity"/>
    <property type="evidence" value="ECO:0007669"/>
    <property type="project" value="UniProtKB-KW"/>
</dbReference>
<dbReference type="Pfam" id="PF17900">
    <property type="entry name" value="Peptidase_M1_N"/>
    <property type="match status" value="1"/>
</dbReference>
<dbReference type="EC" id="3.4.11.2" evidence="4"/>
<dbReference type="InterPro" id="IPR027268">
    <property type="entry name" value="Peptidase_M4/M1_CTD_sf"/>
</dbReference>
<evidence type="ECO:0000256" key="9">
    <source>
        <dbReference type="ARBA" id="ARBA00022833"/>
    </source>
</evidence>
<dbReference type="InterPro" id="IPR014782">
    <property type="entry name" value="Peptidase_M1_dom"/>
</dbReference>
<evidence type="ECO:0000313" key="17">
    <source>
        <dbReference type="Proteomes" id="UP001595696"/>
    </source>
</evidence>
<evidence type="ECO:0000256" key="5">
    <source>
        <dbReference type="ARBA" id="ARBA00015611"/>
    </source>
</evidence>
<evidence type="ECO:0000256" key="12">
    <source>
        <dbReference type="ARBA" id="ARBA00031533"/>
    </source>
</evidence>
<evidence type="ECO:0000313" key="16">
    <source>
        <dbReference type="EMBL" id="MFC3964400.1"/>
    </source>
</evidence>
<keyword evidence="7" id="KW-0479">Metal-binding</keyword>
<dbReference type="InterPro" id="IPR001930">
    <property type="entry name" value="Peptidase_M1"/>
</dbReference>
<evidence type="ECO:0000256" key="1">
    <source>
        <dbReference type="ARBA" id="ARBA00000098"/>
    </source>
</evidence>
<keyword evidence="13" id="KW-0732">Signal</keyword>
<keyword evidence="9" id="KW-0862">Zinc</keyword>
<feature type="chain" id="PRO_5045652520" description="Aminopeptidase N" evidence="13">
    <location>
        <begin position="25"/>
        <end position="465"/>
    </location>
</feature>
<comment type="similarity">
    <text evidence="3">Belongs to the peptidase M1 family.</text>
</comment>
<dbReference type="Pfam" id="PF01433">
    <property type="entry name" value="Peptidase_M1"/>
    <property type="match status" value="1"/>
</dbReference>
<comment type="caution">
    <text evidence="16">The sequence shown here is derived from an EMBL/GenBank/DDBJ whole genome shotgun (WGS) entry which is preliminary data.</text>
</comment>
<keyword evidence="6" id="KW-0645">Protease</keyword>
<keyword evidence="8 16" id="KW-0378">Hydrolase</keyword>
<protein>
    <recommendedName>
        <fullName evidence="5">Aminopeptidase N</fullName>
        <ecNumber evidence="4">3.4.11.2</ecNumber>
    </recommendedName>
    <alternativeName>
        <fullName evidence="11">Alanine aminopeptidase</fullName>
    </alternativeName>
    <alternativeName>
        <fullName evidence="12">Lysyl aminopeptidase</fullName>
    </alternativeName>
</protein>
<organism evidence="16 17">
    <name type="scientific">Nocardia jiangsuensis</name>
    <dbReference type="NCBI Taxonomy" id="1691563"/>
    <lineage>
        <taxon>Bacteria</taxon>
        <taxon>Bacillati</taxon>
        <taxon>Actinomycetota</taxon>
        <taxon>Actinomycetes</taxon>
        <taxon>Mycobacteriales</taxon>
        <taxon>Nocardiaceae</taxon>
        <taxon>Nocardia</taxon>
    </lineage>
</organism>
<comment type="cofactor">
    <cofactor evidence="2">
        <name>Zn(2+)</name>
        <dbReference type="ChEBI" id="CHEBI:29105"/>
    </cofactor>
</comment>
<dbReference type="PANTHER" id="PTHR11533">
    <property type="entry name" value="PROTEASE M1 ZINC METALLOPROTEASE"/>
    <property type="match status" value="1"/>
</dbReference>
<proteinExistence type="inferred from homology"/>
<dbReference type="RefSeq" id="WP_378614158.1">
    <property type="nucleotide sequence ID" value="NZ_JBHSAX010000017.1"/>
</dbReference>
<name>A0ABV8DWS3_9NOCA</name>
<dbReference type="EMBL" id="JBHSAX010000017">
    <property type="protein sequence ID" value="MFC3964400.1"/>
    <property type="molecule type" value="Genomic_DNA"/>
</dbReference>
<dbReference type="SUPFAM" id="SSF55486">
    <property type="entry name" value="Metalloproteases ('zincins'), catalytic domain"/>
    <property type="match status" value="1"/>
</dbReference>
<evidence type="ECO:0000256" key="8">
    <source>
        <dbReference type="ARBA" id="ARBA00022801"/>
    </source>
</evidence>
<reference evidence="17" key="1">
    <citation type="journal article" date="2019" name="Int. J. Syst. Evol. Microbiol.">
        <title>The Global Catalogue of Microorganisms (GCM) 10K type strain sequencing project: providing services to taxonomists for standard genome sequencing and annotation.</title>
        <authorList>
            <consortium name="The Broad Institute Genomics Platform"/>
            <consortium name="The Broad Institute Genome Sequencing Center for Infectious Disease"/>
            <person name="Wu L."/>
            <person name="Ma J."/>
        </authorList>
    </citation>
    <scope>NUCLEOTIDE SEQUENCE [LARGE SCALE GENOMIC DNA]</scope>
    <source>
        <strain evidence="17">CGMCC 4.7330</strain>
    </source>
</reference>
<evidence type="ECO:0000259" key="15">
    <source>
        <dbReference type="Pfam" id="PF17900"/>
    </source>
</evidence>
<keyword evidence="10" id="KW-0482">Metalloprotease</keyword>
<dbReference type="Proteomes" id="UP001595696">
    <property type="component" value="Unassembled WGS sequence"/>
</dbReference>
<dbReference type="PANTHER" id="PTHR11533:SF297">
    <property type="entry name" value="AMINOPEPTIDASE N"/>
    <property type="match status" value="1"/>
</dbReference>
<comment type="catalytic activity">
    <reaction evidence="1">
        <text>Release of an N-terminal amino acid, Xaa-|-Yaa- from a peptide, amide or arylamide. Xaa is preferably Ala, but may be most amino acids including Pro (slow action). When a terminal hydrophobic residue is followed by a prolyl residue, the two may be released as an intact Xaa-Pro dipeptide.</text>
        <dbReference type="EC" id="3.4.11.2"/>
    </reaction>
</comment>
<keyword evidence="16" id="KW-0031">Aminopeptidase</keyword>
<dbReference type="Gene3D" id="2.60.40.1730">
    <property type="entry name" value="tricorn interacting facor f3 domain"/>
    <property type="match status" value="1"/>
</dbReference>
<dbReference type="InterPro" id="IPR050344">
    <property type="entry name" value="Peptidase_M1_aminopeptidases"/>
</dbReference>
<evidence type="ECO:0000256" key="3">
    <source>
        <dbReference type="ARBA" id="ARBA00010136"/>
    </source>
</evidence>
<evidence type="ECO:0000256" key="2">
    <source>
        <dbReference type="ARBA" id="ARBA00001947"/>
    </source>
</evidence>
<evidence type="ECO:0000256" key="10">
    <source>
        <dbReference type="ARBA" id="ARBA00023049"/>
    </source>
</evidence>
<feature type="signal peptide" evidence="13">
    <location>
        <begin position="1"/>
        <end position="24"/>
    </location>
</feature>
<feature type="domain" description="Aminopeptidase N-like N-terminal" evidence="15">
    <location>
        <begin position="51"/>
        <end position="218"/>
    </location>
</feature>
<gene>
    <name evidence="16" type="ORF">ACFO0B_20650</name>
</gene>
<dbReference type="InterPro" id="IPR042097">
    <property type="entry name" value="Aminopeptidase_N-like_N_sf"/>
</dbReference>
<evidence type="ECO:0000256" key="6">
    <source>
        <dbReference type="ARBA" id="ARBA00022670"/>
    </source>
</evidence>
<dbReference type="InterPro" id="IPR045357">
    <property type="entry name" value="Aminopeptidase_N-like_N"/>
</dbReference>
<evidence type="ECO:0000256" key="4">
    <source>
        <dbReference type="ARBA" id="ARBA00012564"/>
    </source>
</evidence>
<dbReference type="PRINTS" id="PR00756">
    <property type="entry name" value="ALADIPTASE"/>
</dbReference>
<keyword evidence="17" id="KW-1185">Reference proteome</keyword>
<dbReference type="Gene3D" id="1.10.390.10">
    <property type="entry name" value="Neutral Protease Domain 2"/>
    <property type="match status" value="1"/>
</dbReference>
<evidence type="ECO:0000256" key="11">
    <source>
        <dbReference type="ARBA" id="ARBA00029811"/>
    </source>
</evidence>
<dbReference type="SUPFAM" id="SSF63737">
    <property type="entry name" value="Leukotriene A4 hydrolase N-terminal domain"/>
    <property type="match status" value="1"/>
</dbReference>
<evidence type="ECO:0000259" key="14">
    <source>
        <dbReference type="Pfam" id="PF01433"/>
    </source>
</evidence>